<evidence type="ECO:0000313" key="3">
    <source>
        <dbReference type="Proteomes" id="UP000323717"/>
    </source>
</evidence>
<dbReference type="EMBL" id="VWLE01000323">
    <property type="protein sequence ID" value="KAA3945427.1"/>
    <property type="molecule type" value="Genomic_DNA"/>
</dbReference>
<feature type="signal peptide" evidence="1">
    <location>
        <begin position="1"/>
        <end position="23"/>
    </location>
</feature>
<gene>
    <name evidence="2" type="ORF">F3D71_19100</name>
</gene>
<dbReference type="GO" id="GO:0004180">
    <property type="term" value="F:carboxypeptidase activity"/>
    <property type="evidence" value="ECO:0007669"/>
    <property type="project" value="UniProtKB-KW"/>
</dbReference>
<evidence type="ECO:0000256" key="1">
    <source>
        <dbReference type="SAM" id="SignalP"/>
    </source>
</evidence>
<dbReference type="InterPro" id="IPR008969">
    <property type="entry name" value="CarboxyPept-like_regulatory"/>
</dbReference>
<organism evidence="2 3">
    <name type="scientific">Bacteroides ovatus</name>
    <dbReference type="NCBI Taxonomy" id="28116"/>
    <lineage>
        <taxon>Bacteria</taxon>
        <taxon>Pseudomonadati</taxon>
        <taxon>Bacteroidota</taxon>
        <taxon>Bacteroidia</taxon>
        <taxon>Bacteroidales</taxon>
        <taxon>Bacteroidaceae</taxon>
        <taxon>Bacteroides</taxon>
    </lineage>
</organism>
<reference evidence="2 3" key="1">
    <citation type="journal article" date="2019" name="Nat. Med.">
        <title>A library of human gut bacterial isolates paired with longitudinal multiomics data enables mechanistic microbiome research.</title>
        <authorList>
            <person name="Poyet M."/>
            <person name="Groussin M."/>
            <person name="Gibbons S.M."/>
            <person name="Avila-Pacheco J."/>
            <person name="Jiang X."/>
            <person name="Kearney S.M."/>
            <person name="Perrotta A.R."/>
            <person name="Berdy B."/>
            <person name="Zhao S."/>
            <person name="Lieberman T.D."/>
            <person name="Swanson P.K."/>
            <person name="Smith M."/>
            <person name="Roesemann S."/>
            <person name="Alexander J.E."/>
            <person name="Rich S.A."/>
            <person name="Livny J."/>
            <person name="Vlamakis H."/>
            <person name="Clish C."/>
            <person name="Bullock K."/>
            <person name="Deik A."/>
            <person name="Scott J."/>
            <person name="Pierce K.A."/>
            <person name="Xavier R.J."/>
            <person name="Alm E.J."/>
        </authorList>
    </citation>
    <scope>NUCLEOTIDE SEQUENCE [LARGE SCALE GENOMIC DNA]</scope>
    <source>
        <strain evidence="2 3">BIOML-A163</strain>
    </source>
</reference>
<keyword evidence="2" id="KW-0645">Protease</keyword>
<feature type="chain" id="PRO_5024388883" evidence="1">
    <location>
        <begin position="24"/>
        <end position="153"/>
    </location>
</feature>
<name>A0A5M5C3J6_BACOV</name>
<keyword evidence="1" id="KW-0732">Signal</keyword>
<proteinExistence type="predicted"/>
<dbReference type="SUPFAM" id="SSF49464">
    <property type="entry name" value="Carboxypeptidase regulatory domain-like"/>
    <property type="match status" value="1"/>
</dbReference>
<comment type="caution">
    <text evidence="2">The sequence shown here is derived from an EMBL/GenBank/DDBJ whole genome shotgun (WGS) entry which is preliminary data.</text>
</comment>
<dbReference type="AlphaFoldDB" id="A0A5M5C3J6"/>
<dbReference type="Pfam" id="PF13715">
    <property type="entry name" value="CarbopepD_reg_2"/>
    <property type="match status" value="1"/>
</dbReference>
<dbReference type="Proteomes" id="UP000323717">
    <property type="component" value="Unassembled WGS sequence"/>
</dbReference>
<keyword evidence="2" id="KW-0378">Hydrolase</keyword>
<keyword evidence="2" id="KW-0121">Carboxypeptidase</keyword>
<dbReference type="Gene3D" id="2.60.40.1120">
    <property type="entry name" value="Carboxypeptidase-like, regulatory domain"/>
    <property type="match status" value="1"/>
</dbReference>
<evidence type="ECO:0000313" key="2">
    <source>
        <dbReference type="EMBL" id="KAA3945427.1"/>
    </source>
</evidence>
<accession>A0A5M5C3J6</accession>
<protein>
    <submittedName>
        <fullName evidence="2">Carboxypeptidase-like regulatory domain-containing protein</fullName>
    </submittedName>
</protein>
<feature type="non-terminal residue" evidence="2">
    <location>
        <position position="153"/>
    </location>
</feature>
<sequence>MRLMKKGTLTLFLLLAISIPLCAQYVVQGVVTDSLTKEPLPYASVRLKDTTEGTTTGSDGRFYFKTHRSEAVLVISVIGYNDYVRTIRPARNASYKVALAPTEYALGEVVVKPKREHYRKKDNPAVEFVRRMIESRDNYSPYEKDFWQRERYE</sequence>